<reference evidence="2 3" key="1">
    <citation type="submission" date="2016-11" db="EMBL/GenBank/DDBJ databases">
        <authorList>
            <person name="Jaros S."/>
            <person name="Januszkiewicz K."/>
            <person name="Wedrychowicz H."/>
        </authorList>
    </citation>
    <scope>NUCLEOTIDE SEQUENCE [LARGE SCALE GENOMIC DNA]</scope>
    <source>
        <strain evidence="2 3">DSM 14501</strain>
    </source>
</reference>
<gene>
    <name evidence="2" type="ORF">SAMN02745883_00268</name>
</gene>
<dbReference type="EMBL" id="FRAJ01000003">
    <property type="protein sequence ID" value="SHJ72355.1"/>
    <property type="molecule type" value="Genomic_DNA"/>
</dbReference>
<dbReference type="InterPro" id="IPR025664">
    <property type="entry name" value="Spore_III_AC/AD"/>
</dbReference>
<organism evidence="2 3">
    <name type="scientific">Caminicella sporogenes DSM 14501</name>
    <dbReference type="NCBI Taxonomy" id="1121266"/>
    <lineage>
        <taxon>Bacteria</taxon>
        <taxon>Bacillati</taxon>
        <taxon>Bacillota</taxon>
        <taxon>Clostridia</taxon>
        <taxon>Peptostreptococcales</taxon>
        <taxon>Caminicellaceae</taxon>
        <taxon>Caminicella</taxon>
    </lineage>
</organism>
<dbReference type="InterPro" id="IPR009570">
    <property type="entry name" value="Spore_III_AC"/>
</dbReference>
<dbReference type="STRING" id="1121266.SAMN02745883_00268"/>
<keyword evidence="1" id="KW-0812">Transmembrane</keyword>
<dbReference type="Proteomes" id="UP000184082">
    <property type="component" value="Unassembled WGS sequence"/>
</dbReference>
<name>A0A1M6LMJ6_9FIRM</name>
<dbReference type="RefSeq" id="WP_072965578.1">
    <property type="nucleotide sequence ID" value="NZ_FRAJ01000003.1"/>
</dbReference>
<protein>
    <submittedName>
        <fullName evidence="2">Stage III sporulation protein AC</fullName>
    </submittedName>
</protein>
<evidence type="ECO:0000313" key="3">
    <source>
        <dbReference type="Proteomes" id="UP000184082"/>
    </source>
</evidence>
<dbReference type="NCBIfam" id="TIGR02848">
    <property type="entry name" value="spore_III_AC"/>
    <property type="match status" value="1"/>
</dbReference>
<keyword evidence="1" id="KW-1133">Transmembrane helix</keyword>
<sequence>MALDINMIFKIAAIGILVSVLNMVLKHSGREEMAMMTTITGLIIVLFMIINIINNLFSTVKTMFEIY</sequence>
<evidence type="ECO:0000313" key="2">
    <source>
        <dbReference type="EMBL" id="SHJ72355.1"/>
    </source>
</evidence>
<proteinExistence type="predicted"/>
<dbReference type="Pfam" id="PF06686">
    <property type="entry name" value="SpoIIIAC"/>
    <property type="match status" value="1"/>
</dbReference>
<accession>A0A1M6LMJ6</accession>
<keyword evidence="1" id="KW-0472">Membrane</keyword>
<evidence type="ECO:0000256" key="1">
    <source>
        <dbReference type="SAM" id="Phobius"/>
    </source>
</evidence>
<feature type="transmembrane region" description="Helical" evidence="1">
    <location>
        <begin position="37"/>
        <end position="57"/>
    </location>
</feature>
<keyword evidence="3" id="KW-1185">Reference proteome</keyword>
<dbReference type="AlphaFoldDB" id="A0A1M6LMJ6"/>
<feature type="transmembrane region" description="Helical" evidence="1">
    <location>
        <begin position="6"/>
        <end position="25"/>
    </location>
</feature>